<dbReference type="Proteomes" id="UP000018144">
    <property type="component" value="Unassembled WGS sequence"/>
</dbReference>
<dbReference type="AlphaFoldDB" id="U4KZZ7"/>
<protein>
    <submittedName>
        <fullName evidence="1">Uncharacterized protein</fullName>
    </submittedName>
</protein>
<accession>U4KZZ7</accession>
<proteinExistence type="predicted"/>
<evidence type="ECO:0000313" key="1">
    <source>
        <dbReference type="EMBL" id="CCX05299.1"/>
    </source>
</evidence>
<sequence>MAQTYRGISSSNLLSYSPNLTQTYHRIS</sequence>
<organism evidence="1 2">
    <name type="scientific">Pyronema omphalodes (strain CBS 100304)</name>
    <name type="common">Pyronema confluens</name>
    <dbReference type="NCBI Taxonomy" id="1076935"/>
    <lineage>
        <taxon>Eukaryota</taxon>
        <taxon>Fungi</taxon>
        <taxon>Dikarya</taxon>
        <taxon>Ascomycota</taxon>
        <taxon>Pezizomycotina</taxon>
        <taxon>Pezizomycetes</taxon>
        <taxon>Pezizales</taxon>
        <taxon>Pyronemataceae</taxon>
        <taxon>Pyronema</taxon>
    </lineage>
</organism>
<dbReference type="EMBL" id="HF935244">
    <property type="protein sequence ID" value="CCX05299.1"/>
    <property type="molecule type" value="Genomic_DNA"/>
</dbReference>
<keyword evidence="2" id="KW-1185">Reference proteome</keyword>
<name>U4KZZ7_PYROM</name>
<evidence type="ECO:0000313" key="2">
    <source>
        <dbReference type="Proteomes" id="UP000018144"/>
    </source>
</evidence>
<gene>
    <name evidence="1" type="ORF">PCON_04886</name>
</gene>
<reference evidence="1 2" key="1">
    <citation type="journal article" date="2013" name="PLoS Genet.">
        <title>The genome and development-dependent transcriptomes of Pyronema confluens: a window into fungal evolution.</title>
        <authorList>
            <person name="Traeger S."/>
            <person name="Altegoer F."/>
            <person name="Freitag M."/>
            <person name="Gabaldon T."/>
            <person name="Kempken F."/>
            <person name="Kumar A."/>
            <person name="Marcet-Houben M."/>
            <person name="Poggeler S."/>
            <person name="Stajich J.E."/>
            <person name="Nowrousian M."/>
        </authorList>
    </citation>
    <scope>NUCLEOTIDE SEQUENCE [LARGE SCALE GENOMIC DNA]</scope>
    <source>
        <strain evidence="2">CBS 100304</strain>
        <tissue evidence="1">Vegetative mycelium</tissue>
    </source>
</reference>